<name>A0A6C0DD67_9ZZZZ</name>
<evidence type="ECO:0000313" key="1">
    <source>
        <dbReference type="EMBL" id="QHT14290.1"/>
    </source>
</evidence>
<organism evidence="1">
    <name type="scientific">viral metagenome</name>
    <dbReference type="NCBI Taxonomy" id="1070528"/>
    <lineage>
        <taxon>unclassified sequences</taxon>
        <taxon>metagenomes</taxon>
        <taxon>organismal metagenomes</taxon>
    </lineage>
</organism>
<dbReference type="AlphaFoldDB" id="A0A6C0DD67"/>
<dbReference type="EMBL" id="MN739581">
    <property type="protein sequence ID" value="QHT14290.1"/>
    <property type="molecule type" value="Genomic_DNA"/>
</dbReference>
<evidence type="ECO:0008006" key="2">
    <source>
        <dbReference type="Google" id="ProtNLM"/>
    </source>
</evidence>
<sequence length="311" mass="35104">MPPRAKKQPTTDKKKTKTPIQVVATITPDGIQGSFTPEIRRPLIAQLRVHSKEVNFSGINTEALGEPEPYDAMNSNVFEGGQEIVDTKPEPVTPKIVETPKTEEYRPMPCYSNVNLMMQYRNTSVAKTLPQDVDIACFWCAHKFKGMPCIIPEREVAGVFHVYGNFCCPECSLAYLLNETIDPHVRWERIALLHRVYDPKGETRLFPSPAREALELFGGPMTIECFRATIRQGKVRIDLHMPPMVSILGSIDTKPIDFFDSNLKHGNMGGAFTQENTKRAEEGLRLKRSKPLKDRDSTLDSVMNIHIRSHA</sequence>
<accession>A0A6C0DD67</accession>
<reference evidence="1" key="1">
    <citation type="journal article" date="2020" name="Nature">
        <title>Giant virus diversity and host interactions through global metagenomics.</title>
        <authorList>
            <person name="Schulz F."/>
            <person name="Roux S."/>
            <person name="Paez-Espino D."/>
            <person name="Jungbluth S."/>
            <person name="Walsh D.A."/>
            <person name="Denef V.J."/>
            <person name="McMahon K.D."/>
            <person name="Konstantinidis K.T."/>
            <person name="Eloe-Fadrosh E.A."/>
            <person name="Kyrpides N.C."/>
            <person name="Woyke T."/>
        </authorList>
    </citation>
    <scope>NUCLEOTIDE SEQUENCE</scope>
    <source>
        <strain evidence="1">GVMAG-M-3300023174-137</strain>
    </source>
</reference>
<protein>
    <recommendedName>
        <fullName evidence="2">MYM-type domain-containing protein</fullName>
    </recommendedName>
</protein>
<proteinExistence type="predicted"/>